<evidence type="ECO:0000259" key="5">
    <source>
        <dbReference type="SMART" id="SM00249"/>
    </source>
</evidence>
<dbReference type="AlphaFoldDB" id="A0ABD1B1E2"/>
<dbReference type="EMBL" id="JBANAX010000526">
    <property type="protein sequence ID" value="KAL1204916.1"/>
    <property type="molecule type" value="Genomic_DNA"/>
</dbReference>
<dbReference type="InterPro" id="IPR054483">
    <property type="entry name" value="DC1-like_CT"/>
</dbReference>
<feature type="domain" description="Zinc finger PHD-type" evidence="5">
    <location>
        <begin position="223"/>
        <end position="286"/>
    </location>
</feature>
<evidence type="ECO:0000256" key="2">
    <source>
        <dbReference type="ARBA" id="ARBA00022737"/>
    </source>
</evidence>
<dbReference type="Pfam" id="PF22926">
    <property type="entry name" value="C1-like_CT"/>
    <property type="match status" value="1"/>
</dbReference>
<dbReference type="InterPro" id="IPR053192">
    <property type="entry name" value="Vacuole_Formation_Reg"/>
</dbReference>
<keyword evidence="7" id="KW-1185">Reference proteome</keyword>
<keyword evidence="1" id="KW-0479">Metal-binding</keyword>
<keyword evidence="4" id="KW-0862">Zinc</keyword>
<dbReference type="InterPro" id="IPR046349">
    <property type="entry name" value="C1-like_sf"/>
</dbReference>
<dbReference type="Pfam" id="PF03107">
    <property type="entry name" value="C1_2"/>
    <property type="match status" value="5"/>
</dbReference>
<feature type="domain" description="Zinc finger PHD-type" evidence="5">
    <location>
        <begin position="27"/>
        <end position="82"/>
    </location>
</feature>
<dbReference type="InterPro" id="IPR004146">
    <property type="entry name" value="DC1"/>
</dbReference>
<dbReference type="PANTHER" id="PTHR32410:SF160">
    <property type="entry name" value="CYSTEINE_HISTIDINE-RICH C1 DOMAIN FAMILY PROTEIN"/>
    <property type="match status" value="1"/>
</dbReference>
<gene>
    <name evidence="6" type="ORF">V5N11_017510</name>
</gene>
<evidence type="ECO:0000313" key="6">
    <source>
        <dbReference type="EMBL" id="KAL1204916.1"/>
    </source>
</evidence>
<dbReference type="InterPro" id="IPR013083">
    <property type="entry name" value="Znf_RING/FYVE/PHD"/>
</dbReference>
<organism evidence="6 7">
    <name type="scientific">Cardamine amara subsp. amara</name>
    <dbReference type="NCBI Taxonomy" id="228776"/>
    <lineage>
        <taxon>Eukaryota</taxon>
        <taxon>Viridiplantae</taxon>
        <taxon>Streptophyta</taxon>
        <taxon>Embryophyta</taxon>
        <taxon>Tracheophyta</taxon>
        <taxon>Spermatophyta</taxon>
        <taxon>Magnoliopsida</taxon>
        <taxon>eudicotyledons</taxon>
        <taxon>Gunneridae</taxon>
        <taxon>Pentapetalae</taxon>
        <taxon>rosids</taxon>
        <taxon>malvids</taxon>
        <taxon>Brassicales</taxon>
        <taxon>Brassicaceae</taxon>
        <taxon>Cardamineae</taxon>
        <taxon>Cardamine</taxon>
    </lineage>
</organism>
<dbReference type="SUPFAM" id="SSF57889">
    <property type="entry name" value="Cysteine-rich domain"/>
    <property type="match status" value="3"/>
</dbReference>
<evidence type="ECO:0000256" key="4">
    <source>
        <dbReference type="ARBA" id="ARBA00022833"/>
    </source>
</evidence>
<comment type="caution">
    <text evidence="6">The sequence shown here is derived from an EMBL/GenBank/DDBJ whole genome shotgun (WGS) entry which is preliminary data.</text>
</comment>
<evidence type="ECO:0000256" key="3">
    <source>
        <dbReference type="ARBA" id="ARBA00022771"/>
    </source>
</evidence>
<name>A0ABD1B1E2_CARAN</name>
<reference evidence="6 7" key="1">
    <citation type="submission" date="2024-04" db="EMBL/GenBank/DDBJ databases">
        <title>Genome assembly C_amara_ONT_v2.</title>
        <authorList>
            <person name="Yant L."/>
            <person name="Moore C."/>
            <person name="Slenker M."/>
        </authorList>
    </citation>
    <scope>NUCLEOTIDE SEQUENCE [LARGE SCALE GENOMIC DNA]</scope>
    <source>
        <tissue evidence="6">Leaf</tissue>
    </source>
</reference>
<dbReference type="PANTHER" id="PTHR32410">
    <property type="entry name" value="CYSTEINE/HISTIDINE-RICH C1 DOMAIN FAMILY PROTEIN"/>
    <property type="match status" value="1"/>
</dbReference>
<evidence type="ECO:0000256" key="1">
    <source>
        <dbReference type="ARBA" id="ARBA00022723"/>
    </source>
</evidence>
<dbReference type="GO" id="GO:0008270">
    <property type="term" value="F:zinc ion binding"/>
    <property type="evidence" value="ECO:0007669"/>
    <property type="project" value="UniProtKB-KW"/>
</dbReference>
<sequence>MKFNTKNHPRHFLAKSLSFRGKGTNLVCDLCDNEINVESKLYCGICESYFHESCLTITSPKVHQHTLFFIRRKNSFACNVCGLVGTDKINMYTCVPCDFFVHRNCIFLPTVIKITRHSHRLLRAHNSYEYNKRPCKICQDIVSDNYEGYTCSDKTCDYVAHAFCATRSEVWGGKDVKGESEEDSNLEFDVEVEIYGRAIHHFSHNHNLTRLLIDAAEEKIGKICQACILPIDMGSFLCCKQCDFALHDKCARLPRKMEQMLHRHPLVLEENITNIEEGFFTCSICKQDSCGFMYRCFKEDCEFKIDVNCASFVEPFYHTAHHHPLFLKQQFDGGSEPFGCMVCDLSSRIVAACSNPFCIFTLDFKCATLPGSVKCKYDTHPLTLSSTIEVIQLLGLRKLYSQSSPLWCEICEAEVNGKNLFYTCNSCCTTIHVECILGKHLYMKPGHRIKVNGVEIDIVSNNGASRPTCHTCQLICQDKILFIKKRDGVCFCSIKCFPSSTKVVPNNINIIDYSSKRRLVKAAVRDELPTVTPVGRIPSGEKKKSLKYLD</sequence>
<feature type="domain" description="Zinc finger PHD-type" evidence="5">
    <location>
        <begin position="407"/>
        <end position="473"/>
    </location>
</feature>
<evidence type="ECO:0000313" key="7">
    <source>
        <dbReference type="Proteomes" id="UP001558713"/>
    </source>
</evidence>
<proteinExistence type="predicted"/>
<protein>
    <recommendedName>
        <fullName evidence="5">Zinc finger PHD-type domain-containing protein</fullName>
    </recommendedName>
</protein>
<dbReference type="Gene3D" id="3.30.40.10">
    <property type="entry name" value="Zinc/RING finger domain, C3HC4 (zinc finger)"/>
    <property type="match status" value="1"/>
</dbReference>
<dbReference type="InterPro" id="IPR001965">
    <property type="entry name" value="Znf_PHD"/>
</dbReference>
<dbReference type="Proteomes" id="UP001558713">
    <property type="component" value="Unassembled WGS sequence"/>
</dbReference>
<keyword evidence="2" id="KW-0677">Repeat</keyword>
<accession>A0ABD1B1E2</accession>
<dbReference type="SMART" id="SM00249">
    <property type="entry name" value="PHD"/>
    <property type="match status" value="3"/>
</dbReference>
<keyword evidence="3" id="KW-0863">Zinc-finger</keyword>